<keyword evidence="1" id="KW-0472">Membrane</keyword>
<name>A0A0J1H5J5_9GAMM</name>
<dbReference type="PROSITE" id="PS51257">
    <property type="entry name" value="PROKAR_LIPOPROTEIN"/>
    <property type="match status" value="1"/>
</dbReference>
<keyword evidence="1" id="KW-1133">Transmembrane helix</keyword>
<feature type="transmembrane region" description="Helical" evidence="1">
    <location>
        <begin position="67"/>
        <end position="85"/>
    </location>
</feature>
<dbReference type="RefSeq" id="WP_047878241.1">
    <property type="nucleotide sequence ID" value="NZ_LDOT01000007.1"/>
</dbReference>
<dbReference type="PATRIC" id="fig|1195763.3.peg.1585"/>
<evidence type="ECO:0000256" key="1">
    <source>
        <dbReference type="SAM" id="Phobius"/>
    </source>
</evidence>
<evidence type="ECO:0000313" key="3">
    <source>
        <dbReference type="Proteomes" id="UP000036097"/>
    </source>
</evidence>
<sequence>MDAKRTWGFVTLILGCASLLVGAVALGSLVGHSQIAMDVGGFFDAARHEVLPNFHVDQHLDDFKKKYQHITIVGIFFTSLGAIMMRGKWQ</sequence>
<dbReference type="AlphaFoldDB" id="A0A0J1H5J5"/>
<comment type="caution">
    <text evidence="2">The sequence shown here is derived from an EMBL/GenBank/DDBJ whole genome shotgun (WGS) entry which is preliminary data.</text>
</comment>
<gene>
    <name evidence="2" type="ORF">ABT56_07415</name>
</gene>
<keyword evidence="3" id="KW-1185">Reference proteome</keyword>
<dbReference type="EMBL" id="LDOT01000007">
    <property type="protein sequence ID" value="KLV06971.1"/>
    <property type="molecule type" value="Genomic_DNA"/>
</dbReference>
<keyword evidence="1" id="KW-0812">Transmembrane</keyword>
<dbReference type="Proteomes" id="UP000036097">
    <property type="component" value="Unassembled WGS sequence"/>
</dbReference>
<organism evidence="2 3">
    <name type="scientific">Photobacterium aquae</name>
    <dbReference type="NCBI Taxonomy" id="1195763"/>
    <lineage>
        <taxon>Bacteria</taxon>
        <taxon>Pseudomonadati</taxon>
        <taxon>Pseudomonadota</taxon>
        <taxon>Gammaproteobacteria</taxon>
        <taxon>Vibrionales</taxon>
        <taxon>Vibrionaceae</taxon>
        <taxon>Photobacterium</taxon>
    </lineage>
</organism>
<reference evidence="2 3" key="1">
    <citation type="submission" date="2015-05" db="EMBL/GenBank/DDBJ databases">
        <title>Photobacterium galathea sp. nov.</title>
        <authorList>
            <person name="Machado H."/>
            <person name="Gram L."/>
        </authorList>
    </citation>
    <scope>NUCLEOTIDE SEQUENCE [LARGE SCALE GENOMIC DNA]</scope>
    <source>
        <strain evidence="2 3">CGMCC 1.12159</strain>
    </source>
</reference>
<protein>
    <submittedName>
        <fullName evidence="2">Uncharacterized protein</fullName>
    </submittedName>
</protein>
<evidence type="ECO:0000313" key="2">
    <source>
        <dbReference type="EMBL" id="KLV06971.1"/>
    </source>
</evidence>
<proteinExistence type="predicted"/>
<feature type="transmembrane region" description="Helical" evidence="1">
    <location>
        <begin position="7"/>
        <end position="30"/>
    </location>
</feature>
<accession>A0A0J1H5J5</accession>